<gene>
    <name evidence="6" type="ORF">SPHA_74308</name>
</gene>
<evidence type="ECO:0000256" key="3">
    <source>
        <dbReference type="ARBA" id="ARBA00022478"/>
    </source>
</evidence>
<dbReference type="OrthoDB" id="532500at2759"/>
<reference evidence="6" key="1">
    <citation type="submission" date="2021-01" db="EMBL/GenBank/DDBJ databases">
        <authorList>
            <person name="Li R."/>
            <person name="Bekaert M."/>
        </authorList>
    </citation>
    <scope>NUCLEOTIDE SEQUENCE</scope>
    <source>
        <strain evidence="6">Farmed</strain>
    </source>
</reference>
<dbReference type="Pfam" id="PF06870">
    <property type="entry name" value="RNA_pol_I_A49"/>
    <property type="match status" value="2"/>
</dbReference>
<dbReference type="GO" id="GO:0006351">
    <property type="term" value="P:DNA-templated transcription"/>
    <property type="evidence" value="ECO:0007669"/>
    <property type="project" value="InterPro"/>
</dbReference>
<evidence type="ECO:0000313" key="7">
    <source>
        <dbReference type="Proteomes" id="UP000597762"/>
    </source>
</evidence>
<evidence type="ECO:0000256" key="2">
    <source>
        <dbReference type="ARBA" id="ARBA00009430"/>
    </source>
</evidence>
<protein>
    <submittedName>
        <fullName evidence="6">RPA49</fullName>
    </submittedName>
</protein>
<organism evidence="6 7">
    <name type="scientific">Acanthosepion pharaonis</name>
    <name type="common">Pharaoh cuttlefish</name>
    <name type="synonym">Sepia pharaonis</name>
    <dbReference type="NCBI Taxonomy" id="158019"/>
    <lineage>
        <taxon>Eukaryota</taxon>
        <taxon>Metazoa</taxon>
        <taxon>Spiralia</taxon>
        <taxon>Lophotrochozoa</taxon>
        <taxon>Mollusca</taxon>
        <taxon>Cephalopoda</taxon>
        <taxon>Coleoidea</taxon>
        <taxon>Decapodiformes</taxon>
        <taxon>Sepiida</taxon>
        <taxon>Sepiina</taxon>
        <taxon>Sepiidae</taxon>
        <taxon>Acanthosepion</taxon>
    </lineage>
</organism>
<dbReference type="GO" id="GO:0003677">
    <property type="term" value="F:DNA binding"/>
    <property type="evidence" value="ECO:0007669"/>
    <property type="project" value="InterPro"/>
</dbReference>
<evidence type="ECO:0000256" key="4">
    <source>
        <dbReference type="ARBA" id="ARBA00023163"/>
    </source>
</evidence>
<dbReference type="GO" id="GO:0005730">
    <property type="term" value="C:nucleolus"/>
    <property type="evidence" value="ECO:0007669"/>
    <property type="project" value="UniProtKB-SubCell"/>
</dbReference>
<evidence type="ECO:0000256" key="5">
    <source>
        <dbReference type="ARBA" id="ARBA00023242"/>
    </source>
</evidence>
<keyword evidence="3" id="KW-0240">DNA-directed RNA polymerase</keyword>
<evidence type="ECO:0000313" key="6">
    <source>
        <dbReference type="EMBL" id="CAE1324545.1"/>
    </source>
</evidence>
<dbReference type="EMBL" id="CAHIKZ030005415">
    <property type="protein sequence ID" value="CAE1324545.1"/>
    <property type="molecule type" value="Genomic_DNA"/>
</dbReference>
<dbReference type="Proteomes" id="UP000597762">
    <property type="component" value="Unassembled WGS sequence"/>
</dbReference>
<comment type="subcellular location">
    <subcellularLocation>
        <location evidence="1">Nucleus</location>
        <location evidence="1">Nucleolus</location>
    </subcellularLocation>
</comment>
<accession>A0A812EKU1</accession>
<keyword evidence="7" id="KW-1185">Reference proteome</keyword>
<dbReference type="AlphaFoldDB" id="A0A812EKU1"/>
<sequence>MFQVDSQRPTVTIAAFTHGTFNSKKKKKIKFNSFTQDDDKKKKRFLVARTDTCCYVGNNFQDMFRASKMCSYYVGVLNKSTGKMQICDADLVHLNPNFPKVEHKREENSNLSKFDRTNRNIVEGEVLKEAIDGALKDTVLPEHHGLIDTWKKRDVSVVPELLPVCNVRATSVDDVYKLENIISPSDMENLTKYSQEIFNVKSDDMADIVRQEKYCQFVLDHLLKLPEDSIERQKMANCLLYFQYLVTLYHMKNAELNTNQFFKIFPEFLNETFLNYAFFSQTISARGRQERKFSSYQKDKIAIYVIVLALIVDDFKTPCFTIMKDLRMGRIKVSKLFGYVGCKITGKLTGENKTCAELTVPVQLKVVVRKRSRNT</sequence>
<dbReference type="GO" id="GO:0000428">
    <property type="term" value="C:DNA-directed RNA polymerase complex"/>
    <property type="evidence" value="ECO:0007669"/>
    <property type="project" value="UniProtKB-KW"/>
</dbReference>
<evidence type="ECO:0000256" key="1">
    <source>
        <dbReference type="ARBA" id="ARBA00004604"/>
    </source>
</evidence>
<proteinExistence type="inferred from homology"/>
<comment type="similarity">
    <text evidence="2">Belongs to the eukaryotic RPA49/POLR1E RNA polymerase subunit family.</text>
</comment>
<name>A0A812EKU1_ACAPH</name>
<keyword evidence="4" id="KW-0804">Transcription</keyword>
<dbReference type="PANTHER" id="PTHR14440">
    <property type="entry name" value="DNA-DIRECTED RNA POLYMERASE I SUBUNIT RPA49"/>
    <property type="match status" value="1"/>
</dbReference>
<comment type="caution">
    <text evidence="6">The sequence shown here is derived from an EMBL/GenBank/DDBJ whole genome shotgun (WGS) entry which is preliminary data.</text>
</comment>
<dbReference type="InterPro" id="IPR009668">
    <property type="entry name" value="RNA_pol-assoc_fac_A49-like"/>
</dbReference>
<keyword evidence="5" id="KW-0539">Nucleus</keyword>